<dbReference type="KEGG" id="snk:CP967_00065"/>
<dbReference type="EMBL" id="CP023702">
    <property type="protein sequence ID" value="QEU70574.1"/>
    <property type="molecule type" value="Genomic_DNA"/>
</dbReference>
<evidence type="ECO:0000313" key="3">
    <source>
        <dbReference type="EMBL" id="QEU70574.1"/>
    </source>
</evidence>
<sequence>MGPVRVRDEHRLRRLTTPGRVLGTHRPLGLHTHPGHPGTGFGLSYGVLRDAAEGWGYTGWKADAFPLGMDGLIIALYTADLWLSWKRMSRPWVRMCAHVLTAVTIGLNVTAAAEGMEGSPGLWQAFQADPGRLGSHAMMPFAYVILTEVARWAIVRTARIEGGYLDDQALTLADWVMNYRVTKTIYRHAKVHAASYAEARAFVRELAVYRVWQKERVRYTRGTAQDRAALLDRMPALLAPYGVTVVEARAIPARMHAQEQAQEQAQRQAERQEREDLERQKHEEEQAERDRAREKELREQTERRERERQEREDAHQARMDVLAKEADQARQEAELATLKATADGETRAAAHRAEATAATAGIQAQAALSAAEAEHQAAETARTAALRRKAAEDAQAEAAAAAETQRLAAQAARAEREAAEDARKTAVALKDEATARAEAARLDHEAALEESRNVRLRDEAARLAHEGLSAAELGRKTAEERRAEAAAAAETQRLAAEAARAEREAAEDTRKAGLALNEDARARAEAARLAHETAQRRAQAARIERQAAEDEDTARLQPRERAVRKVARMVLAAGGDAVALYEIEQACGVKQSTASDYLTEARTLIANGYGQEHQEHAHA</sequence>
<evidence type="ECO:0000256" key="2">
    <source>
        <dbReference type="SAM" id="MobiDB-lite"/>
    </source>
</evidence>
<dbReference type="RefSeq" id="WP_280116533.1">
    <property type="nucleotide sequence ID" value="NZ_CP023702.1"/>
</dbReference>
<evidence type="ECO:0000313" key="4">
    <source>
        <dbReference type="Proteomes" id="UP000326178"/>
    </source>
</evidence>
<accession>A0A5J6F442</accession>
<keyword evidence="1" id="KW-0175">Coiled coil</keyword>
<keyword evidence="4" id="KW-1185">Reference proteome</keyword>
<feature type="coiled-coil region" evidence="1">
    <location>
        <begin position="484"/>
        <end position="551"/>
    </location>
</feature>
<gene>
    <name evidence="3" type="ORF">CP967_00065</name>
</gene>
<organism evidence="3 4">
    <name type="scientific">Streptomyces nitrosporeus</name>
    <dbReference type="NCBI Taxonomy" id="28894"/>
    <lineage>
        <taxon>Bacteria</taxon>
        <taxon>Bacillati</taxon>
        <taxon>Actinomycetota</taxon>
        <taxon>Actinomycetes</taxon>
        <taxon>Kitasatosporales</taxon>
        <taxon>Streptomycetaceae</taxon>
        <taxon>Streptomyces</taxon>
    </lineage>
</organism>
<proteinExistence type="predicted"/>
<reference evidence="3 4" key="1">
    <citation type="submission" date="2017-09" db="EMBL/GenBank/DDBJ databases">
        <authorList>
            <person name="Lee N."/>
            <person name="Cho B.-K."/>
        </authorList>
    </citation>
    <scope>NUCLEOTIDE SEQUENCE [LARGE SCALE GENOMIC DNA]</scope>
    <source>
        <strain evidence="3 4">ATCC 12769</strain>
    </source>
</reference>
<dbReference type="InterPro" id="IPR021235">
    <property type="entry name" value="DUF2637"/>
</dbReference>
<name>A0A5J6F442_9ACTN</name>
<feature type="compositionally biased region" description="Low complexity" evidence="2">
    <location>
        <begin position="258"/>
        <end position="267"/>
    </location>
</feature>
<dbReference type="Pfam" id="PF10935">
    <property type="entry name" value="DUF2637"/>
    <property type="match status" value="1"/>
</dbReference>
<feature type="region of interest" description="Disordered" evidence="2">
    <location>
        <begin position="256"/>
        <end position="318"/>
    </location>
</feature>
<dbReference type="Proteomes" id="UP000326178">
    <property type="component" value="Chromosome"/>
</dbReference>
<dbReference type="AlphaFoldDB" id="A0A5J6F442"/>
<protein>
    <submittedName>
        <fullName evidence="3">DUF2637 domain-containing protein</fullName>
    </submittedName>
</protein>
<feature type="coiled-coil region" evidence="1">
    <location>
        <begin position="368"/>
        <end position="450"/>
    </location>
</feature>
<feature type="compositionally biased region" description="Basic and acidic residues" evidence="2">
    <location>
        <begin position="268"/>
        <end position="318"/>
    </location>
</feature>
<evidence type="ECO:0000256" key="1">
    <source>
        <dbReference type="SAM" id="Coils"/>
    </source>
</evidence>